<keyword evidence="2" id="KW-0540">Nuclease</keyword>
<dbReference type="STRING" id="151549.A0A4C1ZEV2"/>
<dbReference type="InterPro" id="IPR000477">
    <property type="entry name" value="RT_dom"/>
</dbReference>
<dbReference type="SUPFAM" id="SSF56672">
    <property type="entry name" value="DNA/RNA polymerases"/>
    <property type="match status" value="1"/>
</dbReference>
<dbReference type="PANTHER" id="PTHR47027:SF8">
    <property type="entry name" value="RIBONUCLEASE H"/>
    <property type="match status" value="1"/>
</dbReference>
<keyword evidence="3" id="KW-1185">Reference proteome</keyword>
<dbReference type="OrthoDB" id="407509at2759"/>
<dbReference type="Proteomes" id="UP000299102">
    <property type="component" value="Unassembled WGS sequence"/>
</dbReference>
<dbReference type="GO" id="GO:0004519">
    <property type="term" value="F:endonuclease activity"/>
    <property type="evidence" value="ECO:0007669"/>
    <property type="project" value="UniProtKB-KW"/>
</dbReference>
<dbReference type="GO" id="GO:0071897">
    <property type="term" value="P:DNA biosynthetic process"/>
    <property type="evidence" value="ECO:0007669"/>
    <property type="project" value="UniProtKB-ARBA"/>
</dbReference>
<dbReference type="AlphaFoldDB" id="A0A4C1ZEV2"/>
<dbReference type="Gene3D" id="3.30.70.270">
    <property type="match status" value="1"/>
</dbReference>
<accession>A0A4C1ZEV2</accession>
<dbReference type="PANTHER" id="PTHR47027">
    <property type="entry name" value="REVERSE TRANSCRIPTASE DOMAIN-CONTAINING PROTEIN"/>
    <property type="match status" value="1"/>
</dbReference>
<keyword evidence="2" id="KW-0255">Endonuclease</keyword>
<gene>
    <name evidence="2" type="primary">pol</name>
    <name evidence="2" type="ORF">EVAR_51224_1</name>
</gene>
<comment type="caution">
    <text evidence="2">The sequence shown here is derived from an EMBL/GenBank/DDBJ whole genome shotgun (WGS) entry which is preliminary data.</text>
</comment>
<dbReference type="InterPro" id="IPR043502">
    <property type="entry name" value="DNA/RNA_pol_sf"/>
</dbReference>
<reference evidence="2 3" key="1">
    <citation type="journal article" date="2019" name="Commun. Biol.">
        <title>The bagworm genome reveals a unique fibroin gene that provides high tensile strength.</title>
        <authorList>
            <person name="Kono N."/>
            <person name="Nakamura H."/>
            <person name="Ohtoshi R."/>
            <person name="Tomita M."/>
            <person name="Numata K."/>
            <person name="Arakawa K."/>
        </authorList>
    </citation>
    <scope>NUCLEOTIDE SEQUENCE [LARGE SCALE GENOMIC DNA]</scope>
</reference>
<dbReference type="InterPro" id="IPR043128">
    <property type="entry name" value="Rev_trsase/Diguanyl_cyclase"/>
</dbReference>
<dbReference type="Pfam" id="PF00078">
    <property type="entry name" value="RVT_1"/>
    <property type="match status" value="1"/>
</dbReference>
<sequence length="256" mass="29442">MFGCVVVLKDDCVASRTVSGYVGALGYTEAKSLGDKHEIGNYRPISLMSNVYKVFAKIILKRIERTLDEQQPIEQAGFRKNYSVIDHIHTVCQIIEKYNEYQLTYYIAFIDYNKAFDSLLHKNLWETLVEQGVEYKCIRLIRNVYNHSTTRIQLEKKGVPFKVRKGVRQGDPLSPKLFSAILESIFRRLNWKELGINVDGTLLTHLRFADDIVLFAKILEDITKMTEDLAIESERVGLKLNPEKTRVMTNGNKTSS</sequence>
<dbReference type="EMBL" id="BGZK01001716">
    <property type="protein sequence ID" value="GBP85105.1"/>
    <property type="molecule type" value="Genomic_DNA"/>
</dbReference>
<evidence type="ECO:0000313" key="2">
    <source>
        <dbReference type="EMBL" id="GBP85105.1"/>
    </source>
</evidence>
<evidence type="ECO:0000313" key="3">
    <source>
        <dbReference type="Proteomes" id="UP000299102"/>
    </source>
</evidence>
<name>A0A4C1ZEV2_EUMVA</name>
<keyword evidence="2" id="KW-0378">Hydrolase</keyword>
<dbReference type="PROSITE" id="PS50878">
    <property type="entry name" value="RT_POL"/>
    <property type="match status" value="1"/>
</dbReference>
<evidence type="ECO:0000259" key="1">
    <source>
        <dbReference type="PROSITE" id="PS50878"/>
    </source>
</evidence>
<organism evidence="2 3">
    <name type="scientific">Eumeta variegata</name>
    <name type="common">Bagworm moth</name>
    <name type="synonym">Eumeta japonica</name>
    <dbReference type="NCBI Taxonomy" id="151549"/>
    <lineage>
        <taxon>Eukaryota</taxon>
        <taxon>Metazoa</taxon>
        <taxon>Ecdysozoa</taxon>
        <taxon>Arthropoda</taxon>
        <taxon>Hexapoda</taxon>
        <taxon>Insecta</taxon>
        <taxon>Pterygota</taxon>
        <taxon>Neoptera</taxon>
        <taxon>Endopterygota</taxon>
        <taxon>Lepidoptera</taxon>
        <taxon>Glossata</taxon>
        <taxon>Ditrysia</taxon>
        <taxon>Tineoidea</taxon>
        <taxon>Psychidae</taxon>
        <taxon>Oiketicinae</taxon>
        <taxon>Eumeta</taxon>
    </lineage>
</organism>
<feature type="domain" description="Reverse transcriptase" evidence="1">
    <location>
        <begin position="14"/>
        <end position="256"/>
    </location>
</feature>
<proteinExistence type="predicted"/>
<dbReference type="CDD" id="cd01650">
    <property type="entry name" value="RT_nLTR_like"/>
    <property type="match status" value="1"/>
</dbReference>
<protein>
    <submittedName>
        <fullName evidence="2">Retrovirus-related Pol polyprotein from type-2 retrotransposable element R2DM Endonuclease</fullName>
    </submittedName>
</protein>